<dbReference type="PANTHER" id="PTHR41878:SF1">
    <property type="entry name" value="TNPR PROTEIN"/>
    <property type="match status" value="1"/>
</dbReference>
<evidence type="ECO:0000259" key="1">
    <source>
        <dbReference type="Pfam" id="PF07929"/>
    </source>
</evidence>
<dbReference type="EMBL" id="JAAAIM010000382">
    <property type="protein sequence ID" value="KAG0288850.1"/>
    <property type="molecule type" value="Genomic_DNA"/>
</dbReference>
<dbReference type="Pfam" id="PF07929">
    <property type="entry name" value="PRiA4_ORF3"/>
    <property type="match status" value="1"/>
</dbReference>
<evidence type="ECO:0000313" key="3">
    <source>
        <dbReference type="Proteomes" id="UP001194696"/>
    </source>
</evidence>
<sequence length="202" mass="23723">LHVWIRQINPMIWRRLLVRSDSTIAELHDTLQIAFGWSDAHLNRFHIHGQDYGVYHDGGISFSTDADQVRLCEFKFRINERFLYEYDFGDGWQHEVRIEARLAQDEKLTYPYCIGGKRRAPPEECGGPLAFIVRRDALPLHVADLLEAIQDDWEAGDFGAVRDRSEDLEALHEWLGLDEFDRRALNRRLRQYAAHDEAWRCS</sequence>
<gene>
    <name evidence="2" type="ORF">BGZ96_007431</name>
</gene>
<feature type="non-terminal residue" evidence="2">
    <location>
        <position position="1"/>
    </location>
</feature>
<dbReference type="Proteomes" id="UP001194696">
    <property type="component" value="Unassembled WGS sequence"/>
</dbReference>
<name>A0ABQ7K0B9_9FUNG</name>
<proteinExistence type="predicted"/>
<dbReference type="Gene3D" id="3.10.290.30">
    <property type="entry name" value="MM3350-like"/>
    <property type="match status" value="1"/>
</dbReference>
<dbReference type="SUPFAM" id="SSF159941">
    <property type="entry name" value="MM3350-like"/>
    <property type="match status" value="1"/>
</dbReference>
<keyword evidence="3" id="KW-1185">Reference proteome</keyword>
<comment type="caution">
    <text evidence="2">The sequence shown here is derived from an EMBL/GenBank/DDBJ whole genome shotgun (WGS) entry which is preliminary data.</text>
</comment>
<accession>A0ABQ7K0B9</accession>
<dbReference type="InterPro" id="IPR012912">
    <property type="entry name" value="Plasmid_pRiA4b_Orf3-like"/>
</dbReference>
<protein>
    <recommendedName>
        <fullName evidence="1">Plasmid pRiA4b Orf3-like domain-containing protein</fullName>
    </recommendedName>
</protein>
<dbReference type="PANTHER" id="PTHR41878">
    <property type="entry name" value="LEXA REPRESSOR-RELATED"/>
    <property type="match status" value="1"/>
</dbReference>
<dbReference type="InterPro" id="IPR024047">
    <property type="entry name" value="MM3350-like_sf"/>
</dbReference>
<organism evidence="2 3">
    <name type="scientific">Linnemannia gamsii</name>
    <dbReference type="NCBI Taxonomy" id="64522"/>
    <lineage>
        <taxon>Eukaryota</taxon>
        <taxon>Fungi</taxon>
        <taxon>Fungi incertae sedis</taxon>
        <taxon>Mucoromycota</taxon>
        <taxon>Mortierellomycotina</taxon>
        <taxon>Mortierellomycetes</taxon>
        <taxon>Mortierellales</taxon>
        <taxon>Mortierellaceae</taxon>
        <taxon>Linnemannia</taxon>
    </lineage>
</organism>
<feature type="domain" description="Plasmid pRiA4b Orf3-like" evidence="1">
    <location>
        <begin position="1"/>
        <end position="185"/>
    </location>
</feature>
<evidence type="ECO:0000313" key="2">
    <source>
        <dbReference type="EMBL" id="KAG0288850.1"/>
    </source>
</evidence>
<reference evidence="2 3" key="1">
    <citation type="journal article" date="2020" name="Fungal Divers.">
        <title>Resolving the Mortierellaceae phylogeny through synthesis of multi-gene phylogenetics and phylogenomics.</title>
        <authorList>
            <person name="Vandepol N."/>
            <person name="Liber J."/>
            <person name="Desiro A."/>
            <person name="Na H."/>
            <person name="Kennedy M."/>
            <person name="Barry K."/>
            <person name="Grigoriev I.V."/>
            <person name="Miller A.N."/>
            <person name="O'Donnell K."/>
            <person name="Stajich J.E."/>
            <person name="Bonito G."/>
        </authorList>
    </citation>
    <scope>NUCLEOTIDE SEQUENCE [LARGE SCALE GENOMIC DNA]</scope>
    <source>
        <strain evidence="2 3">AD045</strain>
    </source>
</reference>